<keyword evidence="11" id="KW-0408">Iron</keyword>
<evidence type="ECO:0000256" key="9">
    <source>
        <dbReference type="ARBA" id="ARBA00022989"/>
    </source>
</evidence>
<dbReference type="InterPro" id="IPR006620">
    <property type="entry name" value="Pro_4_hyd_alph"/>
</dbReference>
<evidence type="ECO:0000256" key="8">
    <source>
        <dbReference type="ARBA" id="ARBA00022968"/>
    </source>
</evidence>
<evidence type="ECO:0000256" key="2">
    <source>
        <dbReference type="ARBA" id="ARBA00004648"/>
    </source>
</evidence>
<dbReference type="PANTHER" id="PTHR10869:SF238">
    <property type="entry name" value="PROLYL 4-HYDROXYLASE 6-RELATED"/>
    <property type="match status" value="1"/>
</dbReference>
<evidence type="ECO:0000256" key="12">
    <source>
        <dbReference type="ARBA" id="ARBA00023136"/>
    </source>
</evidence>
<keyword evidence="20" id="KW-1185">Reference proteome</keyword>
<keyword evidence="13" id="KW-0325">Glycoprotein</keyword>
<dbReference type="InterPro" id="IPR003582">
    <property type="entry name" value="ShKT_dom"/>
</dbReference>
<keyword evidence="16" id="KW-0732">Signal</keyword>
<dbReference type="AlphaFoldDB" id="A0A2V0NUU4"/>
<feature type="signal peptide" evidence="16">
    <location>
        <begin position="1"/>
        <end position="35"/>
    </location>
</feature>
<keyword evidence="9" id="KW-1133">Transmembrane helix</keyword>
<dbReference type="Pfam" id="PF01549">
    <property type="entry name" value="ShK"/>
    <property type="match status" value="1"/>
</dbReference>
<feature type="domain" description="Fe2OG dioxygenase" evidence="17">
    <location>
        <begin position="145"/>
        <end position="266"/>
    </location>
</feature>
<proteinExistence type="inferred from homology"/>
<evidence type="ECO:0000256" key="13">
    <source>
        <dbReference type="ARBA" id="ARBA00023180"/>
    </source>
</evidence>
<dbReference type="InterPro" id="IPR005123">
    <property type="entry name" value="Oxoglu/Fe-dep_dioxygenase_dom"/>
</dbReference>
<comment type="cofactor">
    <cofactor evidence="1">
        <name>L-ascorbate</name>
        <dbReference type="ChEBI" id="CHEBI:38290"/>
    </cofactor>
</comment>
<dbReference type="Gene3D" id="1.10.10.1940">
    <property type="match status" value="1"/>
</dbReference>
<evidence type="ECO:0000256" key="7">
    <source>
        <dbReference type="ARBA" id="ARBA00022964"/>
    </source>
</evidence>
<dbReference type="FunCoup" id="A0A2V0NUU4">
    <property type="interactions" value="473"/>
</dbReference>
<organism evidence="19 20">
    <name type="scientific">Raphidocelis subcapitata</name>
    <dbReference type="NCBI Taxonomy" id="307507"/>
    <lineage>
        <taxon>Eukaryota</taxon>
        <taxon>Viridiplantae</taxon>
        <taxon>Chlorophyta</taxon>
        <taxon>core chlorophytes</taxon>
        <taxon>Chlorophyceae</taxon>
        <taxon>CS clade</taxon>
        <taxon>Sphaeropleales</taxon>
        <taxon>Selenastraceae</taxon>
        <taxon>Raphidocelis</taxon>
    </lineage>
</organism>
<dbReference type="FunFam" id="2.60.120.620:FF:000002">
    <property type="entry name" value="Prolyl 4-hydroxylase 4"/>
    <property type="match status" value="1"/>
</dbReference>
<dbReference type="PROSITE" id="PS51670">
    <property type="entry name" value="SHKT"/>
    <property type="match status" value="1"/>
</dbReference>
<evidence type="ECO:0000259" key="17">
    <source>
        <dbReference type="PROSITE" id="PS51471"/>
    </source>
</evidence>
<dbReference type="SMART" id="SM00254">
    <property type="entry name" value="ShKT"/>
    <property type="match status" value="1"/>
</dbReference>
<sequence>MSGSGILPRGGRRGAALRARCVAAALLALVGAAAGVGVAPPPGNEPFHVGYGTLQEEWRGEVVRLSWRPRAFLFKRFLSDEECDHLTRLSRPSLTKSTVVDMSTGKPMDSNTRTSKGTFFQRGHDAVIKRIEERVAAATMVPVENQEGLQMLHYEDGQKYEPHMDWFMEKYNQDEVHGGQRLMTLLMYLSTPEEGGETVFPDAEFKSSGPGLSDCARKGLANKPVKGDALLFYSLTPDGKEDPMSLHGSCPTTKGEKWSATKWIHVNAYGGSAAEQKAKWGDCVDANESCPGWAKRGECASNPAYMRQSCRLSCGECKPSKHA</sequence>
<dbReference type="PROSITE" id="PS51471">
    <property type="entry name" value="FE2OG_OXY"/>
    <property type="match status" value="1"/>
</dbReference>
<evidence type="ECO:0000313" key="19">
    <source>
        <dbReference type="EMBL" id="GBF89340.1"/>
    </source>
</evidence>
<dbReference type="SMART" id="SM00702">
    <property type="entry name" value="P4Hc"/>
    <property type="match status" value="1"/>
</dbReference>
<dbReference type="GO" id="GO:0005789">
    <property type="term" value="C:endoplasmic reticulum membrane"/>
    <property type="evidence" value="ECO:0007669"/>
    <property type="project" value="UniProtKB-SubCell"/>
</dbReference>
<evidence type="ECO:0000313" key="20">
    <source>
        <dbReference type="Proteomes" id="UP000247498"/>
    </source>
</evidence>
<dbReference type="GO" id="GO:0031418">
    <property type="term" value="F:L-ascorbic acid binding"/>
    <property type="evidence" value="ECO:0007669"/>
    <property type="project" value="InterPro"/>
</dbReference>
<comment type="subcellular location">
    <subcellularLocation>
        <location evidence="2">Endoplasmic reticulum membrane</location>
        <topology evidence="2">Single-pass type II membrane protein</topology>
    </subcellularLocation>
</comment>
<name>A0A2V0NUU4_9CHLO</name>
<evidence type="ECO:0000256" key="14">
    <source>
        <dbReference type="ARBA" id="ARBA00049169"/>
    </source>
</evidence>
<keyword evidence="12" id="KW-0472">Membrane</keyword>
<keyword evidence="10" id="KW-0560">Oxidoreductase</keyword>
<keyword evidence="7" id="KW-0223">Dioxygenase</keyword>
<comment type="caution">
    <text evidence="19">The sequence shown here is derived from an EMBL/GenBank/DDBJ whole genome shotgun (WGS) entry which is preliminary data.</text>
</comment>
<dbReference type="GO" id="GO:0004656">
    <property type="term" value="F:procollagen-proline 4-dioxygenase activity"/>
    <property type="evidence" value="ECO:0007669"/>
    <property type="project" value="UniProtKB-EC"/>
</dbReference>
<evidence type="ECO:0000256" key="10">
    <source>
        <dbReference type="ARBA" id="ARBA00023002"/>
    </source>
</evidence>
<comment type="similarity">
    <text evidence="3">Belongs to the P4HA family.</text>
</comment>
<reference evidence="19 20" key="1">
    <citation type="journal article" date="2018" name="Sci. Rep.">
        <title>Raphidocelis subcapitata (=Pseudokirchneriella subcapitata) provides an insight into genome evolution and environmental adaptations in the Sphaeropleales.</title>
        <authorList>
            <person name="Suzuki S."/>
            <person name="Yamaguchi H."/>
            <person name="Nakajima N."/>
            <person name="Kawachi M."/>
        </authorList>
    </citation>
    <scope>NUCLEOTIDE SEQUENCE [LARGE SCALE GENOMIC DNA]</scope>
    <source>
        <strain evidence="19 20">NIES-35</strain>
    </source>
</reference>
<gene>
    <name evidence="19" type="ORF">Rsub_02217</name>
</gene>
<feature type="domain" description="ShKT" evidence="18">
    <location>
        <begin position="283"/>
        <end position="317"/>
    </location>
</feature>
<protein>
    <recommendedName>
        <fullName evidence="4">procollagen-proline 4-dioxygenase</fullName>
        <ecNumber evidence="4">1.14.11.2</ecNumber>
    </recommendedName>
</protein>
<dbReference type="EMBL" id="BDRX01000009">
    <property type="protein sequence ID" value="GBF89340.1"/>
    <property type="molecule type" value="Genomic_DNA"/>
</dbReference>
<keyword evidence="6" id="KW-0479">Metal-binding</keyword>
<dbReference type="InterPro" id="IPR045054">
    <property type="entry name" value="P4HA-like"/>
</dbReference>
<dbReference type="InterPro" id="IPR044862">
    <property type="entry name" value="Pro_4_hyd_alph_FE2OG_OXY"/>
</dbReference>
<dbReference type="STRING" id="307507.A0A2V0NUU4"/>
<keyword evidence="8" id="KW-0735">Signal-anchor</keyword>
<keyword evidence="5" id="KW-0812">Transmembrane</keyword>
<feature type="region of interest" description="Disordered" evidence="15">
    <location>
        <begin position="98"/>
        <end position="117"/>
    </location>
</feature>
<dbReference type="Gene3D" id="2.60.120.620">
    <property type="entry name" value="q2cbj1_9rhob like domain"/>
    <property type="match status" value="1"/>
</dbReference>
<dbReference type="PANTHER" id="PTHR10869">
    <property type="entry name" value="PROLYL 4-HYDROXYLASE ALPHA SUBUNIT"/>
    <property type="match status" value="1"/>
</dbReference>
<evidence type="ECO:0000256" key="15">
    <source>
        <dbReference type="SAM" id="MobiDB-lite"/>
    </source>
</evidence>
<evidence type="ECO:0000259" key="18">
    <source>
        <dbReference type="PROSITE" id="PS51670"/>
    </source>
</evidence>
<evidence type="ECO:0000256" key="11">
    <source>
        <dbReference type="ARBA" id="ARBA00023004"/>
    </source>
</evidence>
<dbReference type="InParanoid" id="A0A2V0NUU4"/>
<evidence type="ECO:0000256" key="6">
    <source>
        <dbReference type="ARBA" id="ARBA00022723"/>
    </source>
</evidence>
<comment type="catalytic activity">
    <reaction evidence="14">
        <text>L-prolyl-[collagen] + 2-oxoglutarate + O2 = trans-4-hydroxy-L-prolyl-[collagen] + succinate + CO2</text>
        <dbReference type="Rhea" id="RHEA:18945"/>
        <dbReference type="Rhea" id="RHEA-COMP:11676"/>
        <dbReference type="Rhea" id="RHEA-COMP:11680"/>
        <dbReference type="ChEBI" id="CHEBI:15379"/>
        <dbReference type="ChEBI" id="CHEBI:16526"/>
        <dbReference type="ChEBI" id="CHEBI:16810"/>
        <dbReference type="ChEBI" id="CHEBI:30031"/>
        <dbReference type="ChEBI" id="CHEBI:50342"/>
        <dbReference type="ChEBI" id="CHEBI:61965"/>
        <dbReference type="EC" id="1.14.11.2"/>
    </reaction>
</comment>
<dbReference type="GO" id="GO:0005506">
    <property type="term" value="F:iron ion binding"/>
    <property type="evidence" value="ECO:0007669"/>
    <property type="project" value="InterPro"/>
</dbReference>
<dbReference type="Pfam" id="PF13640">
    <property type="entry name" value="2OG-FeII_Oxy_3"/>
    <property type="match status" value="1"/>
</dbReference>
<dbReference type="Proteomes" id="UP000247498">
    <property type="component" value="Unassembled WGS sequence"/>
</dbReference>
<evidence type="ECO:0000256" key="5">
    <source>
        <dbReference type="ARBA" id="ARBA00022692"/>
    </source>
</evidence>
<dbReference type="OrthoDB" id="420380at2759"/>
<evidence type="ECO:0000256" key="3">
    <source>
        <dbReference type="ARBA" id="ARBA00006511"/>
    </source>
</evidence>
<dbReference type="EC" id="1.14.11.2" evidence="4"/>
<feature type="chain" id="PRO_5015930041" description="procollagen-proline 4-dioxygenase" evidence="16">
    <location>
        <begin position="36"/>
        <end position="323"/>
    </location>
</feature>
<accession>A0A2V0NUU4</accession>
<evidence type="ECO:0000256" key="16">
    <source>
        <dbReference type="SAM" id="SignalP"/>
    </source>
</evidence>
<evidence type="ECO:0000256" key="4">
    <source>
        <dbReference type="ARBA" id="ARBA00012269"/>
    </source>
</evidence>
<evidence type="ECO:0000256" key="1">
    <source>
        <dbReference type="ARBA" id="ARBA00001961"/>
    </source>
</evidence>